<feature type="active site" description="Charge relay system" evidence="2">
    <location>
        <position position="131"/>
    </location>
</feature>
<feature type="active site" description="Charge relay system" evidence="2">
    <location>
        <position position="206"/>
    </location>
</feature>
<dbReference type="PANTHER" id="PTHR43372:SF4">
    <property type="entry name" value="FATTY-ACID AMIDE HYDROLASE 2"/>
    <property type="match status" value="1"/>
</dbReference>
<evidence type="ECO:0000256" key="4">
    <source>
        <dbReference type="SAM" id="SignalP"/>
    </source>
</evidence>
<dbReference type="Proteomes" id="UP000288716">
    <property type="component" value="Unassembled WGS sequence"/>
</dbReference>
<dbReference type="PIRSF" id="PIRSF001221">
    <property type="entry name" value="Amidase_fungi"/>
    <property type="match status" value="1"/>
</dbReference>
<dbReference type="InterPro" id="IPR023631">
    <property type="entry name" value="Amidase_dom"/>
</dbReference>
<organism evidence="6 7">
    <name type="scientific">Leptotrombidium deliense</name>
    <dbReference type="NCBI Taxonomy" id="299467"/>
    <lineage>
        <taxon>Eukaryota</taxon>
        <taxon>Metazoa</taxon>
        <taxon>Ecdysozoa</taxon>
        <taxon>Arthropoda</taxon>
        <taxon>Chelicerata</taxon>
        <taxon>Arachnida</taxon>
        <taxon>Acari</taxon>
        <taxon>Acariformes</taxon>
        <taxon>Trombidiformes</taxon>
        <taxon>Prostigmata</taxon>
        <taxon>Anystina</taxon>
        <taxon>Parasitengona</taxon>
        <taxon>Trombiculoidea</taxon>
        <taxon>Trombiculidae</taxon>
        <taxon>Leptotrombidium</taxon>
    </lineage>
</organism>
<feature type="chain" id="PRO_5019551970" description="Amidase domain-containing protein" evidence="4">
    <location>
        <begin position="28"/>
        <end position="523"/>
    </location>
</feature>
<evidence type="ECO:0000256" key="1">
    <source>
        <dbReference type="ARBA" id="ARBA00009199"/>
    </source>
</evidence>
<feature type="binding site" evidence="3">
    <location>
        <position position="206"/>
    </location>
    <ligand>
        <name>substrate</name>
    </ligand>
</feature>
<dbReference type="Gene3D" id="3.90.1300.10">
    <property type="entry name" value="Amidase signature (AS) domain"/>
    <property type="match status" value="1"/>
</dbReference>
<name>A0A443SEC6_9ACAR</name>
<comment type="caution">
    <text evidence="6">The sequence shown here is derived from an EMBL/GenBank/DDBJ whole genome shotgun (WGS) entry which is preliminary data.</text>
</comment>
<feature type="binding site" evidence="3">
    <location>
        <begin position="227"/>
        <end position="230"/>
    </location>
    <ligand>
        <name>substrate</name>
    </ligand>
</feature>
<feature type="active site" description="Acyl-ester intermediate" evidence="2">
    <location>
        <position position="230"/>
    </location>
</feature>
<dbReference type="EMBL" id="NCKV01003304">
    <property type="protein sequence ID" value="RWS25869.1"/>
    <property type="molecule type" value="Genomic_DNA"/>
</dbReference>
<dbReference type="GO" id="GO:0012505">
    <property type="term" value="C:endomembrane system"/>
    <property type="evidence" value="ECO:0007669"/>
    <property type="project" value="TreeGrafter"/>
</dbReference>
<evidence type="ECO:0000259" key="5">
    <source>
        <dbReference type="Pfam" id="PF01425"/>
    </source>
</evidence>
<feature type="signal peptide" evidence="4">
    <location>
        <begin position="1"/>
        <end position="27"/>
    </location>
</feature>
<dbReference type="InterPro" id="IPR052739">
    <property type="entry name" value="FAAH2"/>
</dbReference>
<proteinExistence type="inferred from homology"/>
<comment type="similarity">
    <text evidence="1">Belongs to the amidase family.</text>
</comment>
<dbReference type="AlphaFoldDB" id="A0A443SEC6"/>
<protein>
    <recommendedName>
        <fullName evidence="5">Amidase domain-containing protein</fullName>
    </recommendedName>
</protein>
<feature type="domain" description="Amidase" evidence="5">
    <location>
        <begin position="66"/>
        <end position="501"/>
    </location>
</feature>
<dbReference type="InterPro" id="IPR036928">
    <property type="entry name" value="AS_sf"/>
</dbReference>
<dbReference type="SUPFAM" id="SSF75304">
    <property type="entry name" value="Amidase signature (AS) enzymes"/>
    <property type="match status" value="1"/>
</dbReference>
<keyword evidence="7" id="KW-1185">Reference proteome</keyword>
<dbReference type="Pfam" id="PF01425">
    <property type="entry name" value="Amidase"/>
    <property type="match status" value="1"/>
</dbReference>
<sequence length="523" mass="57642">MASISCLIKLLKLIILRSLRNIIRVYAHYLEPAKKNKIPEIDNELLLKPAVVIADNVRRAKITAKDVVAAYLKRIRQVDPLIKAVVDTNQKAIQEAAEIDEKVRLELEGHEPSDGVSINDMPLIGVPVSLKDLIAVKGLLITTGIYDRRNTYASEDARLVSNLRKAGAIPIVTTNGPEMLSSYDTATVLVGYTNNPYDLSRSPGGSSGGEGALIAAAASVIGVGSDVGGSIRIPGLFCGIFGHKPTSGLISNRGLFPEIKATIETSFVTGPMCRYASDLVPTLKCLAGDAIDKVPLIDTDVDLSKIRIFYMFQDKDLFKTQLQTELRDCVKKVVSHFEKKFGNQCIEVIFDETDIVQSYWFKTSGKQLFEEYFKYVKNKNLYLEFVKTYFGLSENTKRGILFAMSAQCSDFRLSEEERTTVLKFRKKFDALLGDNGVFISPTHPEVAPKRPITLIDLPNCGYTSIHNVIDAPTTHCPMGLNCDGLPVGLQVSAKAYNDHLTIAIAREIESAFNGWVPPCLINC</sequence>
<dbReference type="OrthoDB" id="6428749at2759"/>
<accession>A0A443SEC6</accession>
<dbReference type="PANTHER" id="PTHR43372">
    <property type="entry name" value="FATTY-ACID AMIDE HYDROLASE"/>
    <property type="match status" value="1"/>
</dbReference>
<dbReference type="InterPro" id="IPR020556">
    <property type="entry name" value="Amidase_CS"/>
</dbReference>
<evidence type="ECO:0000313" key="6">
    <source>
        <dbReference type="EMBL" id="RWS25869.1"/>
    </source>
</evidence>
<dbReference type="STRING" id="299467.A0A443SEC6"/>
<feature type="binding site" evidence="3">
    <location>
        <position position="180"/>
    </location>
    <ligand>
        <name>substrate</name>
    </ligand>
</feature>
<dbReference type="VEuPathDB" id="VectorBase:LDEU006172"/>
<dbReference type="PROSITE" id="PS00571">
    <property type="entry name" value="AMIDASES"/>
    <property type="match status" value="1"/>
</dbReference>
<evidence type="ECO:0000313" key="7">
    <source>
        <dbReference type="Proteomes" id="UP000288716"/>
    </source>
</evidence>
<gene>
    <name evidence="6" type="ORF">B4U80_11068</name>
</gene>
<reference evidence="6 7" key="1">
    <citation type="journal article" date="2018" name="Gigascience">
        <title>Genomes of trombidid mites reveal novel predicted allergens and laterally-transferred genes associated with secondary metabolism.</title>
        <authorList>
            <person name="Dong X."/>
            <person name="Chaisiri K."/>
            <person name="Xia D."/>
            <person name="Armstrong S.D."/>
            <person name="Fang Y."/>
            <person name="Donnelly M.J."/>
            <person name="Kadowaki T."/>
            <person name="McGarry J.W."/>
            <person name="Darby A.C."/>
            <person name="Makepeace B.L."/>
        </authorList>
    </citation>
    <scope>NUCLEOTIDE SEQUENCE [LARGE SCALE GENOMIC DNA]</scope>
    <source>
        <strain evidence="6">UoL-UT</strain>
    </source>
</reference>
<keyword evidence="4" id="KW-0732">Signal</keyword>
<evidence type="ECO:0000256" key="2">
    <source>
        <dbReference type="PIRSR" id="PIRSR001221-1"/>
    </source>
</evidence>
<evidence type="ECO:0000256" key="3">
    <source>
        <dbReference type="PIRSR" id="PIRSR001221-2"/>
    </source>
</evidence>